<organism evidence="2 3">
    <name type="scientific">Candidatus Falkowbacteria bacterium HGW-Falkowbacteria-2</name>
    <dbReference type="NCBI Taxonomy" id="2013769"/>
    <lineage>
        <taxon>Bacteria</taxon>
        <taxon>Candidatus Falkowiibacteriota</taxon>
    </lineage>
</organism>
<keyword evidence="1" id="KW-0472">Membrane</keyword>
<evidence type="ECO:0000313" key="3">
    <source>
        <dbReference type="Proteomes" id="UP000233325"/>
    </source>
</evidence>
<dbReference type="Proteomes" id="UP000233325">
    <property type="component" value="Unassembled WGS sequence"/>
</dbReference>
<evidence type="ECO:0000313" key="2">
    <source>
        <dbReference type="EMBL" id="PKM88563.1"/>
    </source>
</evidence>
<proteinExistence type="predicted"/>
<dbReference type="EMBL" id="PHAH01000015">
    <property type="protein sequence ID" value="PKM88563.1"/>
    <property type="molecule type" value="Genomic_DNA"/>
</dbReference>
<reference evidence="2 3" key="1">
    <citation type="journal article" date="2017" name="ISME J.">
        <title>Potential for microbial H2 and metal transformations associated with novel bacteria and archaea in deep terrestrial subsurface sediments.</title>
        <authorList>
            <person name="Hernsdorf A.W."/>
            <person name="Amano Y."/>
            <person name="Miyakawa K."/>
            <person name="Ise K."/>
            <person name="Suzuki Y."/>
            <person name="Anantharaman K."/>
            <person name="Probst A."/>
            <person name="Burstein D."/>
            <person name="Thomas B.C."/>
            <person name="Banfield J.F."/>
        </authorList>
    </citation>
    <scope>NUCLEOTIDE SEQUENCE [LARGE SCALE GENOMIC DNA]</scope>
    <source>
        <strain evidence="2">HGW-Falkowbacteria-2</strain>
    </source>
</reference>
<keyword evidence="1" id="KW-1133">Transmembrane helix</keyword>
<dbReference type="AlphaFoldDB" id="A0A2N2E1H2"/>
<accession>A0A2N2E1H2</accession>
<sequence>MNSKNQIWYLLLGVAFGLVVSRSLKFYEKYQDLKIELAASDSLVAQKNDSILLLTEALAKFQPAGDSIVMDGR</sequence>
<name>A0A2N2E1H2_9BACT</name>
<comment type="caution">
    <text evidence="2">The sequence shown here is derived from an EMBL/GenBank/DDBJ whole genome shotgun (WGS) entry which is preliminary data.</text>
</comment>
<evidence type="ECO:0000256" key="1">
    <source>
        <dbReference type="SAM" id="Phobius"/>
    </source>
</evidence>
<keyword evidence="1" id="KW-0812">Transmembrane</keyword>
<gene>
    <name evidence="2" type="ORF">CVU83_01505</name>
</gene>
<protein>
    <submittedName>
        <fullName evidence="2">Uncharacterized protein</fullName>
    </submittedName>
</protein>
<feature type="transmembrane region" description="Helical" evidence="1">
    <location>
        <begin position="6"/>
        <end position="24"/>
    </location>
</feature>